<evidence type="ECO:0000256" key="15">
    <source>
        <dbReference type="SAM" id="Phobius"/>
    </source>
</evidence>
<dbReference type="GO" id="GO:0015179">
    <property type="term" value="F:L-amino acid transmembrane transporter activity"/>
    <property type="evidence" value="ECO:0007669"/>
    <property type="project" value="TreeGrafter"/>
</dbReference>
<proteinExistence type="inferred from homology"/>
<dbReference type="InterPro" id="IPR037272">
    <property type="entry name" value="SNS_sf"/>
</dbReference>
<keyword evidence="12" id="KW-0739">Sodium transport</keyword>
<keyword evidence="17" id="KW-1185">Reference proteome</keyword>
<dbReference type="PANTHER" id="PTHR11616:SF321">
    <property type="entry name" value="SODIUM-DEPENDENT NUTRIENT AMINO ACID TRANSPORTER 1-RELATED"/>
    <property type="match status" value="1"/>
</dbReference>
<dbReference type="EnsemblMetazoa" id="MESCA005038-RA">
    <property type="protein sequence ID" value="MESCA005038-PA"/>
    <property type="gene ID" value="MESCA005038"/>
</dbReference>
<evidence type="ECO:0000256" key="12">
    <source>
        <dbReference type="ARBA" id="ARBA00023201"/>
    </source>
</evidence>
<keyword evidence="7 15" id="KW-1133">Transmembrane helix</keyword>
<keyword evidence="10 15" id="KW-0472">Membrane</keyword>
<organism evidence="16 17">
    <name type="scientific">Megaselia scalaris</name>
    <name type="common">Humpbacked fly</name>
    <name type="synonym">Phora scalaris</name>
    <dbReference type="NCBI Taxonomy" id="36166"/>
    <lineage>
        <taxon>Eukaryota</taxon>
        <taxon>Metazoa</taxon>
        <taxon>Ecdysozoa</taxon>
        <taxon>Arthropoda</taxon>
        <taxon>Hexapoda</taxon>
        <taxon>Insecta</taxon>
        <taxon>Pterygota</taxon>
        <taxon>Neoptera</taxon>
        <taxon>Endopterygota</taxon>
        <taxon>Diptera</taxon>
        <taxon>Brachycera</taxon>
        <taxon>Muscomorpha</taxon>
        <taxon>Platypezoidea</taxon>
        <taxon>Phoridae</taxon>
        <taxon>Megaseliini</taxon>
        <taxon>Megaselia</taxon>
    </lineage>
</organism>
<dbReference type="PROSITE" id="PS50267">
    <property type="entry name" value="NA_NEUROTRAN_SYMP_3"/>
    <property type="match status" value="1"/>
</dbReference>
<dbReference type="OMA" id="NQFCNDI"/>
<keyword evidence="9" id="KW-0406">Ion transport</keyword>
<evidence type="ECO:0000256" key="13">
    <source>
        <dbReference type="ARBA" id="ARBA00037785"/>
    </source>
</evidence>
<evidence type="ECO:0000256" key="7">
    <source>
        <dbReference type="ARBA" id="ARBA00022989"/>
    </source>
</evidence>
<dbReference type="GO" id="GO:0005886">
    <property type="term" value="C:plasma membrane"/>
    <property type="evidence" value="ECO:0007669"/>
    <property type="project" value="TreeGrafter"/>
</dbReference>
<keyword evidence="4 15" id="KW-0812">Transmembrane</keyword>
<dbReference type="GO" id="GO:0005283">
    <property type="term" value="F:amino acid:sodium symporter activity"/>
    <property type="evidence" value="ECO:0007669"/>
    <property type="project" value="TreeGrafter"/>
</dbReference>
<dbReference type="AlphaFoldDB" id="T1GN94"/>
<feature type="transmembrane region" description="Helical" evidence="15">
    <location>
        <begin position="27"/>
        <end position="46"/>
    </location>
</feature>
<evidence type="ECO:0000256" key="11">
    <source>
        <dbReference type="ARBA" id="ARBA00023180"/>
    </source>
</evidence>
<evidence type="ECO:0000313" key="16">
    <source>
        <dbReference type="EnsemblMetazoa" id="MESCA005038-PA"/>
    </source>
</evidence>
<name>T1GN94_MEGSC</name>
<evidence type="ECO:0000256" key="10">
    <source>
        <dbReference type="ARBA" id="ARBA00023136"/>
    </source>
</evidence>
<dbReference type="PANTHER" id="PTHR11616">
    <property type="entry name" value="SODIUM/CHLORIDE DEPENDENT TRANSPORTER"/>
    <property type="match status" value="1"/>
</dbReference>
<dbReference type="STRING" id="36166.T1GN94"/>
<evidence type="ECO:0000256" key="2">
    <source>
        <dbReference type="ARBA" id="ARBA00006459"/>
    </source>
</evidence>
<accession>T1GN94</accession>
<evidence type="ECO:0000256" key="3">
    <source>
        <dbReference type="ARBA" id="ARBA00022448"/>
    </source>
</evidence>
<evidence type="ECO:0000256" key="14">
    <source>
        <dbReference type="ARBA" id="ARBA00040215"/>
    </source>
</evidence>
<evidence type="ECO:0000256" key="5">
    <source>
        <dbReference type="ARBA" id="ARBA00022847"/>
    </source>
</evidence>
<reference evidence="17" key="1">
    <citation type="submission" date="2013-02" db="EMBL/GenBank/DDBJ databases">
        <authorList>
            <person name="Hughes D."/>
        </authorList>
    </citation>
    <scope>NUCLEOTIDE SEQUENCE</scope>
    <source>
        <strain>Durham</strain>
        <strain evidence="17">NC isolate 2 -- Noor lab</strain>
    </source>
</reference>
<protein>
    <recommendedName>
        <fullName evidence="14">Sodium-dependent nutrient amino acid transporter 1</fullName>
    </recommendedName>
</protein>
<evidence type="ECO:0000256" key="8">
    <source>
        <dbReference type="ARBA" id="ARBA00023053"/>
    </source>
</evidence>
<dbReference type="Pfam" id="PF00209">
    <property type="entry name" value="SNF"/>
    <property type="match status" value="1"/>
</dbReference>
<dbReference type="InterPro" id="IPR000175">
    <property type="entry name" value="Na/ntran_symport"/>
</dbReference>
<dbReference type="HOGENOM" id="CLU_006855_8_4_1"/>
<keyword evidence="8" id="KW-0915">Sodium</keyword>
<comment type="subcellular location">
    <subcellularLocation>
        <location evidence="1">Membrane</location>
        <topology evidence="1">Multi-pass membrane protein</topology>
    </subcellularLocation>
</comment>
<feature type="transmembrane region" description="Helical" evidence="15">
    <location>
        <begin position="106"/>
        <end position="125"/>
    </location>
</feature>
<evidence type="ECO:0000256" key="4">
    <source>
        <dbReference type="ARBA" id="ARBA00022692"/>
    </source>
</evidence>
<comment type="similarity">
    <text evidence="2">Belongs to the sodium:neurotransmitter symporter (SNF) (TC 2.A.22) family.</text>
</comment>
<dbReference type="EMBL" id="CAQQ02069649">
    <property type="status" value="NOT_ANNOTATED_CDS"/>
    <property type="molecule type" value="Genomic_DNA"/>
</dbReference>
<reference evidence="16" key="2">
    <citation type="submission" date="2015-06" db="UniProtKB">
        <authorList>
            <consortium name="EnsemblMetazoa"/>
        </authorList>
    </citation>
    <scope>IDENTIFICATION</scope>
</reference>
<evidence type="ECO:0000313" key="17">
    <source>
        <dbReference type="Proteomes" id="UP000015102"/>
    </source>
</evidence>
<keyword evidence="11" id="KW-0325">Glycoprotein</keyword>
<dbReference type="PRINTS" id="PR00176">
    <property type="entry name" value="NANEUSMPORT"/>
</dbReference>
<feature type="transmembrane region" description="Helical" evidence="15">
    <location>
        <begin position="67"/>
        <end position="86"/>
    </location>
</feature>
<dbReference type="GO" id="GO:0089718">
    <property type="term" value="P:amino acid import across plasma membrane"/>
    <property type="evidence" value="ECO:0007669"/>
    <property type="project" value="TreeGrafter"/>
</dbReference>
<dbReference type="Proteomes" id="UP000015102">
    <property type="component" value="Unassembled WGS sequence"/>
</dbReference>
<comment type="function">
    <text evidence="13">Unusual broad substrate spectrum amino acid:sodium cotransporter that promotes absorption of the D isomers of essential amino acids. Neutral amino acids are the preferred substrates, especially methionine and phenylalanine.</text>
</comment>
<keyword evidence="6" id="KW-0029">Amino-acid transport</keyword>
<keyword evidence="3" id="KW-0813">Transport</keyword>
<evidence type="ECO:0000256" key="1">
    <source>
        <dbReference type="ARBA" id="ARBA00004141"/>
    </source>
</evidence>
<evidence type="ECO:0000256" key="9">
    <source>
        <dbReference type="ARBA" id="ARBA00023065"/>
    </source>
</evidence>
<dbReference type="SUPFAM" id="SSF161070">
    <property type="entry name" value="SNF-like"/>
    <property type="match status" value="1"/>
</dbReference>
<evidence type="ECO:0000256" key="6">
    <source>
        <dbReference type="ARBA" id="ARBA00022970"/>
    </source>
</evidence>
<keyword evidence="5" id="KW-0769">Symport</keyword>
<sequence length="174" mass="20406">GFFSGLVYLTPGGQWILNLVDTYGGTYVVFCLAVFEMVGIFWVYGLQSFCDDMEFMINRKVTVYWRVCWTLITPGLMAIMFLYSIISLERIQYSGWEYPDSAIVAGWLIFVIGLIQFPLWTIWVITHNNNKTVLQLLKPTEEWGPVDSDLRANWKLFKRDREDERKRAHKTNKI</sequence>